<dbReference type="HAMAP" id="MF_01270">
    <property type="entry name" value="AnhMurNAc_kinase"/>
    <property type="match status" value="1"/>
</dbReference>
<comment type="catalytic activity">
    <reaction evidence="1">
        <text>1,6-anhydro-N-acetyl-beta-muramate + ATP + H2O = N-acetyl-D-muramate 6-phosphate + ADP + H(+)</text>
        <dbReference type="Rhea" id="RHEA:24952"/>
        <dbReference type="ChEBI" id="CHEBI:15377"/>
        <dbReference type="ChEBI" id="CHEBI:15378"/>
        <dbReference type="ChEBI" id="CHEBI:30616"/>
        <dbReference type="ChEBI" id="CHEBI:58690"/>
        <dbReference type="ChEBI" id="CHEBI:58722"/>
        <dbReference type="ChEBI" id="CHEBI:456216"/>
        <dbReference type="EC" id="2.7.1.170"/>
    </reaction>
</comment>
<name>A0A9D1Q7Q6_9GAMM</name>
<comment type="similarity">
    <text evidence="1">Belongs to the anhydro-N-acetylmuramic acid kinase family.</text>
</comment>
<dbReference type="PANTHER" id="PTHR30605">
    <property type="entry name" value="ANHYDRO-N-ACETYLMURAMIC ACID KINASE"/>
    <property type="match status" value="1"/>
</dbReference>
<keyword evidence="1 2" id="KW-0418">Kinase</keyword>
<reference evidence="2" key="2">
    <citation type="submission" date="2021-04" db="EMBL/GenBank/DDBJ databases">
        <authorList>
            <person name="Gilroy R."/>
        </authorList>
    </citation>
    <scope>NUCLEOTIDE SEQUENCE</scope>
    <source>
        <strain evidence="2">CHK160-9182</strain>
    </source>
</reference>
<dbReference type="NCBIfam" id="NF007148">
    <property type="entry name" value="PRK09585.3-2"/>
    <property type="match status" value="1"/>
</dbReference>
<comment type="function">
    <text evidence="1">Catalyzes the specific phosphorylation of 1,6-anhydro-N-acetylmuramic acid (anhMurNAc) with the simultaneous cleavage of the 1,6-anhydro ring, generating MurNAc-6-P. Is required for the utilization of anhMurNAc either imported from the medium or derived from its own cell wall murein, and thus plays a role in cell wall recycling.</text>
</comment>
<dbReference type="SUPFAM" id="SSF53067">
    <property type="entry name" value="Actin-like ATPase domain"/>
    <property type="match status" value="1"/>
</dbReference>
<dbReference type="GO" id="GO:0009254">
    <property type="term" value="P:peptidoglycan turnover"/>
    <property type="evidence" value="ECO:0007669"/>
    <property type="project" value="UniProtKB-UniRule"/>
</dbReference>
<comment type="pathway">
    <text evidence="1">Amino-sugar metabolism; 1,6-anhydro-N-acetylmuramate degradation.</text>
</comment>
<keyword evidence="1 2" id="KW-0808">Transferase</keyword>
<sequence length="403" mass="43958">MAQSLYAVGLMTGTSLDGIDAALVKLSGKGLATKCELLYFISQPLERDLKARIHQECHNESSTVAGICSLNMELGQLYADTVSALLTAVSKLKSQGLETVKDFNGQLDFIASHGQTIYHLPQKVALAEGLKPSTLQIGDPSLLAYHHQTDVYFNFRMMDIAAGGDGAPLVPLTELILYRDFEKNRLLQNIGGIGNVTVMPKNADLDDVWAFDTGPGNMMINDAMTVLYQQSYDESGNIARSGSLIAALFKRLKNHAYIEEKPPKSTGRELFGSQLTSSLLHDFQFEKPEDLIHTLTRFTAWSIAESYRRFILPALSIDEVIIGGGGAYNLALLDYLQAELPGILILTNEDLGISSDAKEAMAFALLGYQTKMQQIGNVPRATGAREAVVIGQLCPNPFPIVKN</sequence>
<feature type="binding site" evidence="1">
    <location>
        <begin position="13"/>
        <end position="20"/>
    </location>
    <ligand>
        <name>ATP</name>
        <dbReference type="ChEBI" id="CHEBI:30616"/>
    </ligand>
</feature>
<comment type="caution">
    <text evidence="2">The sequence shown here is derived from an EMBL/GenBank/DDBJ whole genome shotgun (WGS) entry which is preliminary data.</text>
</comment>
<dbReference type="InterPro" id="IPR005338">
    <property type="entry name" value="Anhydro_N_Ac-Mur_kinase"/>
</dbReference>
<dbReference type="GO" id="GO:0006040">
    <property type="term" value="P:amino sugar metabolic process"/>
    <property type="evidence" value="ECO:0007669"/>
    <property type="project" value="InterPro"/>
</dbReference>
<dbReference type="GO" id="GO:0016773">
    <property type="term" value="F:phosphotransferase activity, alcohol group as acceptor"/>
    <property type="evidence" value="ECO:0007669"/>
    <property type="project" value="UniProtKB-UniRule"/>
</dbReference>
<proteinExistence type="inferred from homology"/>
<reference evidence="2" key="1">
    <citation type="journal article" date="2021" name="PeerJ">
        <title>Extensive microbial diversity within the chicken gut microbiome revealed by metagenomics and culture.</title>
        <authorList>
            <person name="Gilroy R."/>
            <person name="Ravi A."/>
            <person name="Getino M."/>
            <person name="Pursley I."/>
            <person name="Horton D.L."/>
            <person name="Alikhan N.F."/>
            <person name="Baker D."/>
            <person name="Gharbi K."/>
            <person name="Hall N."/>
            <person name="Watson M."/>
            <person name="Adriaenssens E.M."/>
            <person name="Foster-Nyarko E."/>
            <person name="Jarju S."/>
            <person name="Secka A."/>
            <person name="Antonio M."/>
            <person name="Oren A."/>
            <person name="Chaudhuri R.R."/>
            <person name="La Ragione R."/>
            <person name="Hildebrand F."/>
            <person name="Pallen M.J."/>
        </authorList>
    </citation>
    <scope>NUCLEOTIDE SEQUENCE</scope>
    <source>
        <strain evidence="2">CHK160-9182</strain>
    </source>
</reference>
<dbReference type="InterPro" id="IPR043129">
    <property type="entry name" value="ATPase_NBD"/>
</dbReference>
<accession>A0A9D1Q7Q6</accession>
<dbReference type="GO" id="GO:0016301">
    <property type="term" value="F:kinase activity"/>
    <property type="evidence" value="ECO:0007669"/>
    <property type="project" value="UniProtKB-KW"/>
</dbReference>
<dbReference type="NCBIfam" id="NF007142">
    <property type="entry name" value="PRK09585.2-1"/>
    <property type="match status" value="1"/>
</dbReference>
<dbReference type="GO" id="GO:0097175">
    <property type="term" value="P:1,6-anhydro-N-acetyl-beta-muramic acid catabolic process"/>
    <property type="evidence" value="ECO:0007669"/>
    <property type="project" value="UniProtKB-UniRule"/>
</dbReference>
<evidence type="ECO:0000256" key="1">
    <source>
        <dbReference type="HAMAP-Rule" id="MF_01270"/>
    </source>
</evidence>
<dbReference type="EMBL" id="DXHP01000170">
    <property type="protein sequence ID" value="HIW07167.1"/>
    <property type="molecule type" value="Genomic_DNA"/>
</dbReference>
<dbReference type="Pfam" id="PF03702">
    <property type="entry name" value="AnmK"/>
    <property type="match status" value="1"/>
</dbReference>
<keyword evidence="1" id="KW-0119">Carbohydrate metabolism</keyword>
<dbReference type="AlphaFoldDB" id="A0A9D1Q7Q6"/>
<evidence type="ECO:0000313" key="2">
    <source>
        <dbReference type="EMBL" id="HIW07167.1"/>
    </source>
</evidence>
<gene>
    <name evidence="1" type="primary">anmK</name>
    <name evidence="2" type="ORF">H9889_07575</name>
</gene>
<comment type="pathway">
    <text evidence="1">Cell wall biogenesis; peptidoglycan recycling.</text>
</comment>
<dbReference type="CDD" id="cd24050">
    <property type="entry name" value="ASKHA_NBD_ANMK"/>
    <property type="match status" value="1"/>
</dbReference>
<protein>
    <recommendedName>
        <fullName evidence="1">Anhydro-N-acetylmuramic acid kinase</fullName>
        <ecNumber evidence="1">2.7.1.170</ecNumber>
    </recommendedName>
    <alternativeName>
        <fullName evidence="1">AnhMurNAc kinase</fullName>
    </alternativeName>
</protein>
<dbReference type="Proteomes" id="UP000823934">
    <property type="component" value="Unassembled WGS sequence"/>
</dbReference>
<dbReference type="GO" id="GO:0005524">
    <property type="term" value="F:ATP binding"/>
    <property type="evidence" value="ECO:0007669"/>
    <property type="project" value="UniProtKB-UniRule"/>
</dbReference>
<organism evidence="2 3">
    <name type="scientific">Candidatus Ignatzschineria merdigallinarum</name>
    <dbReference type="NCBI Taxonomy" id="2838621"/>
    <lineage>
        <taxon>Bacteria</taxon>
        <taxon>Pseudomonadati</taxon>
        <taxon>Pseudomonadota</taxon>
        <taxon>Gammaproteobacteria</taxon>
        <taxon>Cardiobacteriales</taxon>
        <taxon>Ignatzschineriaceae</taxon>
        <taxon>Ignatzschineria</taxon>
    </lineage>
</organism>
<evidence type="ECO:0000313" key="3">
    <source>
        <dbReference type="Proteomes" id="UP000823934"/>
    </source>
</evidence>
<dbReference type="EC" id="2.7.1.170" evidence="1"/>
<dbReference type="PANTHER" id="PTHR30605:SF0">
    <property type="entry name" value="ANHYDRO-N-ACETYLMURAMIC ACID KINASE"/>
    <property type="match status" value="1"/>
</dbReference>
<keyword evidence="1" id="KW-0547">Nucleotide-binding</keyword>
<keyword evidence="1" id="KW-0067">ATP-binding</keyword>
<dbReference type="Gene3D" id="3.30.420.40">
    <property type="match status" value="2"/>
</dbReference>